<gene>
    <name evidence="2" type="ORF">K469DRAFT_106509</name>
</gene>
<feature type="compositionally biased region" description="Polar residues" evidence="1">
    <location>
        <begin position="99"/>
        <end position="108"/>
    </location>
</feature>
<proteinExistence type="predicted"/>
<dbReference type="EMBL" id="ML994626">
    <property type="protein sequence ID" value="KAF2187753.1"/>
    <property type="molecule type" value="Genomic_DNA"/>
</dbReference>
<organism evidence="2 3">
    <name type="scientific">Zopfia rhizophila CBS 207.26</name>
    <dbReference type="NCBI Taxonomy" id="1314779"/>
    <lineage>
        <taxon>Eukaryota</taxon>
        <taxon>Fungi</taxon>
        <taxon>Dikarya</taxon>
        <taxon>Ascomycota</taxon>
        <taxon>Pezizomycotina</taxon>
        <taxon>Dothideomycetes</taxon>
        <taxon>Dothideomycetes incertae sedis</taxon>
        <taxon>Zopfiaceae</taxon>
        <taxon>Zopfia</taxon>
    </lineage>
</organism>
<feature type="compositionally biased region" description="Basic and acidic residues" evidence="1">
    <location>
        <begin position="23"/>
        <end position="39"/>
    </location>
</feature>
<reference evidence="2" key="1">
    <citation type="journal article" date="2020" name="Stud. Mycol.">
        <title>101 Dothideomycetes genomes: a test case for predicting lifestyles and emergence of pathogens.</title>
        <authorList>
            <person name="Haridas S."/>
            <person name="Albert R."/>
            <person name="Binder M."/>
            <person name="Bloem J."/>
            <person name="Labutti K."/>
            <person name="Salamov A."/>
            <person name="Andreopoulos B."/>
            <person name="Baker S."/>
            <person name="Barry K."/>
            <person name="Bills G."/>
            <person name="Bluhm B."/>
            <person name="Cannon C."/>
            <person name="Castanera R."/>
            <person name="Culley D."/>
            <person name="Daum C."/>
            <person name="Ezra D."/>
            <person name="Gonzalez J."/>
            <person name="Henrissat B."/>
            <person name="Kuo A."/>
            <person name="Liang C."/>
            <person name="Lipzen A."/>
            <person name="Lutzoni F."/>
            <person name="Magnuson J."/>
            <person name="Mondo S."/>
            <person name="Nolan M."/>
            <person name="Ohm R."/>
            <person name="Pangilinan J."/>
            <person name="Park H.-J."/>
            <person name="Ramirez L."/>
            <person name="Alfaro M."/>
            <person name="Sun H."/>
            <person name="Tritt A."/>
            <person name="Yoshinaga Y."/>
            <person name="Zwiers L.-H."/>
            <person name="Turgeon B."/>
            <person name="Goodwin S."/>
            <person name="Spatafora J."/>
            <person name="Crous P."/>
            <person name="Grigoriev I."/>
        </authorList>
    </citation>
    <scope>NUCLEOTIDE SEQUENCE</scope>
    <source>
        <strain evidence="2">CBS 207.26</strain>
    </source>
</reference>
<evidence type="ECO:0000256" key="1">
    <source>
        <dbReference type="SAM" id="MobiDB-lite"/>
    </source>
</evidence>
<sequence length="114" mass="12822">MVKSLELVSLDNPLAPIQGDDEAYGRKNVKSERRLKDSSMTKCKRVADQTALGHHTSMNPTSSFHRTQTPFHLRLRMTIQGFHHNTQEWRNGGARELTSHSSENTTALSPRGVP</sequence>
<feature type="region of interest" description="Disordered" evidence="1">
    <location>
        <begin position="10"/>
        <end position="45"/>
    </location>
</feature>
<accession>A0A6A6E9D8</accession>
<protein>
    <submittedName>
        <fullName evidence="2">Uncharacterized protein</fullName>
    </submittedName>
</protein>
<dbReference type="Proteomes" id="UP000800200">
    <property type="component" value="Unassembled WGS sequence"/>
</dbReference>
<dbReference type="AlphaFoldDB" id="A0A6A6E9D8"/>
<feature type="region of interest" description="Disordered" evidence="1">
    <location>
        <begin position="84"/>
        <end position="114"/>
    </location>
</feature>
<evidence type="ECO:0000313" key="2">
    <source>
        <dbReference type="EMBL" id="KAF2187753.1"/>
    </source>
</evidence>
<name>A0A6A6E9D8_9PEZI</name>
<evidence type="ECO:0000313" key="3">
    <source>
        <dbReference type="Proteomes" id="UP000800200"/>
    </source>
</evidence>
<keyword evidence="3" id="KW-1185">Reference proteome</keyword>